<dbReference type="GO" id="GO:0000243">
    <property type="term" value="C:commitment complex"/>
    <property type="evidence" value="ECO:0007669"/>
    <property type="project" value="EnsemblFungi"/>
</dbReference>
<dbReference type="InterPro" id="IPR011990">
    <property type="entry name" value="TPR-like_helical_dom_sf"/>
</dbReference>
<comment type="subcellular location">
    <subcellularLocation>
        <location evidence="1">Nucleus</location>
    </subcellularLocation>
</comment>
<dbReference type="OrthoDB" id="10265668at2759"/>
<dbReference type="Pfam" id="PF23241">
    <property type="entry name" value="HAT_PRP39_C"/>
    <property type="match status" value="1"/>
</dbReference>
<evidence type="ECO:0000256" key="2">
    <source>
        <dbReference type="ARBA" id="ARBA00022664"/>
    </source>
</evidence>
<evidence type="ECO:0000256" key="4">
    <source>
        <dbReference type="ARBA" id="ARBA00023187"/>
    </source>
</evidence>
<keyword evidence="4" id="KW-0508">mRNA splicing</keyword>
<dbReference type="GeneID" id="5546641"/>
<evidence type="ECO:0000256" key="1">
    <source>
        <dbReference type="ARBA" id="ARBA00004123"/>
    </source>
</evidence>
<evidence type="ECO:0000313" key="8">
    <source>
        <dbReference type="Proteomes" id="UP000000267"/>
    </source>
</evidence>
<dbReference type="InterPro" id="IPR059164">
    <property type="entry name" value="HAT_PRP39_C"/>
</dbReference>
<dbReference type="RefSeq" id="XP_001646216.1">
    <property type="nucleotide sequence ID" value="XM_001646166.1"/>
</dbReference>
<dbReference type="Proteomes" id="UP000000267">
    <property type="component" value="Unassembled WGS sequence"/>
</dbReference>
<evidence type="ECO:0008006" key="9">
    <source>
        <dbReference type="Google" id="ProtNLM"/>
    </source>
</evidence>
<dbReference type="SUPFAM" id="SSF48452">
    <property type="entry name" value="TPR-like"/>
    <property type="match status" value="1"/>
</dbReference>
<dbReference type="AlphaFoldDB" id="A7TH77"/>
<dbReference type="GO" id="GO:0030627">
    <property type="term" value="F:pre-mRNA 5'-splice site binding"/>
    <property type="evidence" value="ECO:0007669"/>
    <property type="project" value="EnsemblFungi"/>
</dbReference>
<sequence length="634" mass="74767">MVSAFQDELGGLDPTFLKENSELVENCNQLEWDDINSLNDVVSSVEKVVLRYKNPNQQIKNCLDSILKKILFRYPLLFGYWKKLTAIRYQLFGLEKSIETLSEALELFPASLELWCDYLNVLCANRPNEVEFIREKFMIAKNLIGYQFLSDSFWDKYIEFESKNSDPNSLVDIYKELITIPLHQYARYSTAFKKLLSQNMKNDFNITENDIDKTIKSTQLQVNSIWPFESRIKQSFFNLTPVKQEELENWNNYLEFLISSKSTNINISKKFIDSTFERCFIPCQFYEHFWSKYTGYLISSNENYLKVIETYEKGTKILPKDCKQLRLDFIDYLKKNFKLNKDYIFEVFGRTIAFLNSIWPNETNLIMEYLVMLKRYKYSAELDQTDKEILEKQTAFSNYLNNSIENYLNKNNKFESSLLQSIINDNNISVLVVELIKINWLVLKNTMQTIKYFNQFSKNPIFQNSVSFWLIYYKFEKNCKNFTKLNKFIDQLGTQIILPTQIMNDILDDYKSFYLLKSNISAYQATTTKRLHSNELLNDPILFNSIKCNNPNPNNFSLTLNVSDWHKTVNYKSNGHPGIIVEKPQITNPIMEQTLKSFNNTAPPLPSFRNIEKINHPIKYDDAFSTIYLQESTN</sequence>
<reference evidence="7 8" key="1">
    <citation type="journal article" date="2007" name="Proc. Natl. Acad. Sci. U.S.A.">
        <title>Independent sorting-out of thousands of duplicated gene pairs in two yeast species descended from a whole-genome duplication.</title>
        <authorList>
            <person name="Scannell D.R."/>
            <person name="Frank A.C."/>
            <person name="Conant G.C."/>
            <person name="Byrne K.P."/>
            <person name="Woolfit M."/>
            <person name="Wolfe K.H."/>
        </authorList>
    </citation>
    <scope>NUCLEOTIDE SEQUENCE [LARGE SCALE GENOMIC DNA]</scope>
    <source>
        <strain evidence="8">ATCC 22028 / DSM 70294 / BCRC 21397 / CBS 2163 / NBRC 10782 / NRRL Y-8283 / UCD 57-17</strain>
    </source>
</reference>
<dbReference type="Gene3D" id="1.25.40.10">
    <property type="entry name" value="Tetratricopeptide repeat domain"/>
    <property type="match status" value="2"/>
</dbReference>
<dbReference type="GO" id="GO:0071004">
    <property type="term" value="C:U2-type prespliceosome"/>
    <property type="evidence" value="ECO:0007669"/>
    <property type="project" value="EnsemblFungi"/>
</dbReference>
<comment type="similarity">
    <text evidence="6">Belongs to the PRP39 family.</text>
</comment>
<dbReference type="eggNOG" id="KOG1258">
    <property type="taxonomic scope" value="Eukaryota"/>
</dbReference>
<keyword evidence="2" id="KW-0507">mRNA processing</keyword>
<accession>A7TH77</accession>
<dbReference type="PANTHER" id="PTHR17204:SF5">
    <property type="entry name" value="PRE-MRNA-PROCESSING FACTOR 39"/>
    <property type="match status" value="1"/>
</dbReference>
<dbReference type="PANTHER" id="PTHR17204">
    <property type="entry name" value="PRE-MRNA PROCESSING PROTEIN PRP39-RELATED"/>
    <property type="match status" value="1"/>
</dbReference>
<name>A7TH77_VANPO</name>
<gene>
    <name evidence="7" type="ORF">Kpol_1013p29</name>
</gene>
<dbReference type="SMART" id="SM00386">
    <property type="entry name" value="HAT"/>
    <property type="match status" value="4"/>
</dbReference>
<keyword evidence="5" id="KW-0539">Nucleus</keyword>
<dbReference type="STRING" id="436907.A7TH77"/>
<dbReference type="EMBL" id="DS480390">
    <property type="protein sequence ID" value="EDO18358.1"/>
    <property type="molecule type" value="Genomic_DNA"/>
</dbReference>
<dbReference type="InParanoid" id="A7TH77"/>
<dbReference type="GO" id="GO:0005685">
    <property type="term" value="C:U1 snRNP"/>
    <property type="evidence" value="ECO:0007669"/>
    <property type="project" value="EnsemblFungi"/>
</dbReference>
<dbReference type="PhylomeDB" id="A7TH77"/>
<proteinExistence type="inferred from homology"/>
<evidence type="ECO:0000256" key="3">
    <source>
        <dbReference type="ARBA" id="ARBA00022737"/>
    </source>
</evidence>
<evidence type="ECO:0000256" key="6">
    <source>
        <dbReference type="ARBA" id="ARBA00038019"/>
    </source>
</evidence>
<organism evidence="8">
    <name type="scientific">Vanderwaltozyma polyspora (strain ATCC 22028 / DSM 70294 / BCRC 21397 / CBS 2163 / NBRC 10782 / NRRL Y-8283 / UCD 57-17)</name>
    <name type="common">Kluyveromyces polysporus</name>
    <dbReference type="NCBI Taxonomy" id="436907"/>
    <lineage>
        <taxon>Eukaryota</taxon>
        <taxon>Fungi</taxon>
        <taxon>Dikarya</taxon>
        <taxon>Ascomycota</taxon>
        <taxon>Saccharomycotina</taxon>
        <taxon>Saccharomycetes</taxon>
        <taxon>Saccharomycetales</taxon>
        <taxon>Saccharomycetaceae</taxon>
        <taxon>Vanderwaltozyma</taxon>
    </lineage>
</organism>
<keyword evidence="3" id="KW-0677">Repeat</keyword>
<keyword evidence="8" id="KW-1185">Reference proteome</keyword>
<dbReference type="InterPro" id="IPR003107">
    <property type="entry name" value="HAT"/>
</dbReference>
<evidence type="ECO:0000256" key="5">
    <source>
        <dbReference type="ARBA" id="ARBA00023242"/>
    </source>
</evidence>
<evidence type="ECO:0000313" key="7">
    <source>
        <dbReference type="EMBL" id="EDO18358.1"/>
    </source>
</evidence>
<dbReference type="KEGG" id="vpo:Kpol_1013p29"/>
<dbReference type="FunCoup" id="A7TH77">
    <property type="interactions" value="221"/>
</dbReference>
<dbReference type="GO" id="GO:0000395">
    <property type="term" value="P:mRNA 5'-splice site recognition"/>
    <property type="evidence" value="ECO:0007669"/>
    <property type="project" value="EnsemblFungi"/>
</dbReference>
<protein>
    <recommendedName>
        <fullName evidence="9">Suppressor of forked domain-containing protein</fullName>
    </recommendedName>
</protein>
<dbReference type="OMA" id="SLELWCD"/>
<dbReference type="Pfam" id="PF23240">
    <property type="entry name" value="HAT_PRP39_N"/>
    <property type="match status" value="1"/>
</dbReference>
<dbReference type="HOGENOM" id="CLU_024449_0_0_1"/>